<dbReference type="EMBL" id="BAAALG010000003">
    <property type="protein sequence ID" value="GAA1095756.1"/>
    <property type="molecule type" value="Genomic_DNA"/>
</dbReference>
<evidence type="ECO:0000256" key="3">
    <source>
        <dbReference type="SAM" id="SignalP"/>
    </source>
</evidence>
<feature type="transmembrane region" description="Helical" evidence="2">
    <location>
        <begin position="196"/>
        <end position="216"/>
    </location>
</feature>
<keyword evidence="2" id="KW-1133">Transmembrane helix</keyword>
<feature type="domain" description="Zinc-ribbon" evidence="4">
    <location>
        <begin position="4"/>
        <end position="25"/>
    </location>
</feature>
<feature type="transmembrane region" description="Helical" evidence="2">
    <location>
        <begin position="161"/>
        <end position="184"/>
    </location>
</feature>
<feature type="transmembrane region" description="Helical" evidence="2">
    <location>
        <begin position="354"/>
        <end position="382"/>
    </location>
</feature>
<feature type="region of interest" description="Disordered" evidence="1">
    <location>
        <begin position="25"/>
        <end position="143"/>
    </location>
</feature>
<feature type="transmembrane region" description="Helical" evidence="2">
    <location>
        <begin position="322"/>
        <end position="342"/>
    </location>
</feature>
<feature type="compositionally biased region" description="Pro residues" evidence="1">
    <location>
        <begin position="592"/>
        <end position="609"/>
    </location>
</feature>
<evidence type="ECO:0000259" key="4">
    <source>
        <dbReference type="Pfam" id="PF13240"/>
    </source>
</evidence>
<dbReference type="RefSeq" id="WP_343991957.1">
    <property type="nucleotide sequence ID" value="NZ_BAAALG010000003.1"/>
</dbReference>
<dbReference type="Proteomes" id="UP001501581">
    <property type="component" value="Unassembled WGS sequence"/>
</dbReference>
<keyword evidence="3" id="KW-0732">Signal</keyword>
<feature type="compositionally biased region" description="Low complexity" evidence="1">
    <location>
        <begin position="569"/>
        <end position="591"/>
    </location>
</feature>
<feature type="compositionally biased region" description="Low complexity" evidence="1">
    <location>
        <begin position="79"/>
        <end position="94"/>
    </location>
</feature>
<gene>
    <name evidence="5" type="ORF">GCM10009668_09960</name>
</gene>
<feature type="compositionally biased region" description="Pro residues" evidence="1">
    <location>
        <begin position="55"/>
        <end position="66"/>
    </location>
</feature>
<feature type="region of interest" description="Disordered" evidence="1">
    <location>
        <begin position="569"/>
        <end position="659"/>
    </location>
</feature>
<feature type="transmembrane region" description="Helical" evidence="2">
    <location>
        <begin position="517"/>
        <end position="543"/>
    </location>
</feature>
<feature type="compositionally biased region" description="Low complexity" evidence="1">
    <location>
        <begin position="101"/>
        <end position="140"/>
    </location>
</feature>
<feature type="transmembrane region" description="Helical" evidence="2">
    <location>
        <begin position="479"/>
        <end position="497"/>
    </location>
</feature>
<feature type="transmembrane region" description="Helical" evidence="2">
    <location>
        <begin position="267"/>
        <end position="285"/>
    </location>
</feature>
<keyword evidence="2" id="KW-0472">Membrane</keyword>
<proteinExistence type="predicted"/>
<feature type="compositionally biased region" description="Pro residues" evidence="1">
    <location>
        <begin position="632"/>
        <end position="642"/>
    </location>
</feature>
<feature type="signal peptide" evidence="3">
    <location>
        <begin position="1"/>
        <end position="26"/>
    </location>
</feature>
<feature type="transmembrane region" description="Helical" evidence="2">
    <location>
        <begin position="445"/>
        <end position="467"/>
    </location>
</feature>
<dbReference type="Pfam" id="PF13240">
    <property type="entry name" value="Zn_Ribbon_1"/>
    <property type="match status" value="1"/>
</dbReference>
<dbReference type="PANTHER" id="PTHR14445:SF36">
    <property type="entry name" value="FI03272P-RELATED"/>
    <property type="match status" value="1"/>
</dbReference>
<accession>A0ABP4E6Y5</accession>
<feature type="transmembrane region" description="Helical" evidence="2">
    <location>
        <begin position="228"/>
        <end position="247"/>
    </location>
</feature>
<evidence type="ECO:0000313" key="5">
    <source>
        <dbReference type="EMBL" id="GAA1095756.1"/>
    </source>
</evidence>
<evidence type="ECO:0000256" key="1">
    <source>
        <dbReference type="SAM" id="MobiDB-lite"/>
    </source>
</evidence>
<dbReference type="InterPro" id="IPR051640">
    <property type="entry name" value="GRB10-interact_GYF"/>
</dbReference>
<sequence length="659" mass="68859">MSTCPHCGAAVTPGAAFCGSCGQSLAAAPAAPEATQVRPSTPPADPTAAVTAQAPTPPAQPTPPAPQQWGSPAQPEQPPAQQWQQQPPAQQGWQQPPPAPAAQQQWGQQAQQPGQGQWGQQAPQGQQWAPPAGGAYAAPGQGFGGPGKPSFDFSKILAGNWLGMATVVGAALGVALVVNLIIAFTTAEDLKVGSAIAMALLLTGATFGPNIIYDLGNDDYDYDQTASLGQYPLLATVLALGVAIYLFRRVTARYPDVRTALIDAVRAGVLMMLSLLVLAIVLRIWSPEIKGYASTDGSDGTQVGPAGLGLQDGEAHLSIPGAIFLGFLLLTAVLALTCFVRPDWLTGVWAKVHAWVAAPLIGIAAVAVATTAAGLLYLIAIIAGNDDARGFSEVMALVAVLPALGVRMLALGVFANVGFDSDGDDELSQGKSLDRLGDFADDNGVLFWIAPLVAIAIAAAGAYVVIWKSLDRTKILRNVAVYLGLLLVAVPFLVRFANAHLNFKVEADDETYKGSFWLGVSGFGTTGLFFLLSIVVAAVLLVVTGNLDVNAVKAKAQAAAQQAQAQMQQNQQQWGQQPGQGQQQPGQQQWGAPPPQQQWGQQPPPPPQQAPGQWGQQPPQQPGQWGQQPPAGGQPPQAPGPQNPQQWGQPRQRGQPPQH</sequence>
<feature type="compositionally biased region" description="Low complexity" evidence="1">
    <location>
        <begin position="643"/>
        <end position="659"/>
    </location>
</feature>
<dbReference type="PANTHER" id="PTHR14445">
    <property type="entry name" value="GRB10 INTERACTING GYF PROTEIN"/>
    <property type="match status" value="1"/>
</dbReference>
<name>A0ABP4E6Y5_9ACTN</name>
<evidence type="ECO:0000256" key="2">
    <source>
        <dbReference type="SAM" id="Phobius"/>
    </source>
</evidence>
<organism evidence="5 6">
    <name type="scientific">Nocardioides dubius</name>
    <dbReference type="NCBI Taxonomy" id="317019"/>
    <lineage>
        <taxon>Bacteria</taxon>
        <taxon>Bacillati</taxon>
        <taxon>Actinomycetota</taxon>
        <taxon>Actinomycetes</taxon>
        <taxon>Propionibacteriales</taxon>
        <taxon>Nocardioidaceae</taxon>
        <taxon>Nocardioides</taxon>
    </lineage>
</organism>
<keyword evidence="6" id="KW-1185">Reference proteome</keyword>
<evidence type="ECO:0000313" key="6">
    <source>
        <dbReference type="Proteomes" id="UP001501581"/>
    </source>
</evidence>
<feature type="chain" id="PRO_5045316603" description="Zinc-ribbon domain-containing protein" evidence="3">
    <location>
        <begin position="27"/>
        <end position="659"/>
    </location>
</feature>
<reference evidence="6" key="1">
    <citation type="journal article" date="2019" name="Int. J. Syst. Evol. Microbiol.">
        <title>The Global Catalogue of Microorganisms (GCM) 10K type strain sequencing project: providing services to taxonomists for standard genome sequencing and annotation.</title>
        <authorList>
            <consortium name="The Broad Institute Genomics Platform"/>
            <consortium name="The Broad Institute Genome Sequencing Center for Infectious Disease"/>
            <person name="Wu L."/>
            <person name="Ma J."/>
        </authorList>
    </citation>
    <scope>NUCLEOTIDE SEQUENCE [LARGE SCALE GENOMIC DNA]</scope>
    <source>
        <strain evidence="6">JCM 13008</strain>
    </source>
</reference>
<protein>
    <recommendedName>
        <fullName evidence="4">Zinc-ribbon domain-containing protein</fullName>
    </recommendedName>
</protein>
<dbReference type="InterPro" id="IPR026870">
    <property type="entry name" value="Zinc_ribbon_dom"/>
</dbReference>
<feature type="compositionally biased region" description="Low complexity" evidence="1">
    <location>
        <begin position="610"/>
        <end position="631"/>
    </location>
</feature>
<keyword evidence="2" id="KW-0812">Transmembrane</keyword>
<comment type="caution">
    <text evidence="5">The sequence shown here is derived from an EMBL/GenBank/DDBJ whole genome shotgun (WGS) entry which is preliminary data.</text>
</comment>